<protein>
    <submittedName>
        <fullName evidence="2">Uncharacterized protein</fullName>
    </submittedName>
</protein>
<comment type="caution">
    <text evidence="2">The sequence shown here is derived from an EMBL/GenBank/DDBJ whole genome shotgun (WGS) entry which is preliminary data.</text>
</comment>
<feature type="region of interest" description="Disordered" evidence="1">
    <location>
        <begin position="60"/>
        <end position="86"/>
    </location>
</feature>
<dbReference type="AlphaFoldDB" id="A0AA35TVD8"/>
<keyword evidence="3" id="KW-1185">Reference proteome</keyword>
<organism evidence="2 3">
    <name type="scientific">Geodia barretti</name>
    <name type="common">Barrett's horny sponge</name>
    <dbReference type="NCBI Taxonomy" id="519541"/>
    <lineage>
        <taxon>Eukaryota</taxon>
        <taxon>Metazoa</taxon>
        <taxon>Porifera</taxon>
        <taxon>Demospongiae</taxon>
        <taxon>Heteroscleromorpha</taxon>
        <taxon>Tetractinellida</taxon>
        <taxon>Astrophorina</taxon>
        <taxon>Geodiidae</taxon>
        <taxon>Geodia</taxon>
    </lineage>
</organism>
<dbReference type="EMBL" id="CASHTH010004123">
    <property type="protein sequence ID" value="CAI8053782.1"/>
    <property type="molecule type" value="Genomic_DNA"/>
</dbReference>
<proteinExistence type="predicted"/>
<dbReference type="Proteomes" id="UP001174909">
    <property type="component" value="Unassembled WGS sequence"/>
</dbReference>
<reference evidence="2" key="1">
    <citation type="submission" date="2023-03" db="EMBL/GenBank/DDBJ databases">
        <authorList>
            <person name="Steffen K."/>
            <person name="Cardenas P."/>
        </authorList>
    </citation>
    <scope>NUCLEOTIDE SEQUENCE</scope>
</reference>
<evidence type="ECO:0000256" key="1">
    <source>
        <dbReference type="SAM" id="MobiDB-lite"/>
    </source>
</evidence>
<accession>A0AA35TVD8</accession>
<name>A0AA35TVD8_GEOBA</name>
<evidence type="ECO:0000313" key="2">
    <source>
        <dbReference type="EMBL" id="CAI8053782.1"/>
    </source>
</evidence>
<evidence type="ECO:0000313" key="3">
    <source>
        <dbReference type="Proteomes" id="UP001174909"/>
    </source>
</evidence>
<feature type="compositionally biased region" description="Polar residues" evidence="1">
    <location>
        <begin position="62"/>
        <end position="86"/>
    </location>
</feature>
<gene>
    <name evidence="2" type="ORF">GBAR_LOCUS29384</name>
</gene>
<sequence>MQGEGEEADFLTAVRGNPNAPLLREILRAKKDLLTKMNRMYNSFLGDTQQLYSDEVRRTPSVAESLTTPRRLSLPSPVSTSAQSLQQDFRRGQHGSLFYYF</sequence>